<accession>F8J476</accession>
<feature type="transmembrane region" description="Helical" evidence="17">
    <location>
        <begin position="97"/>
        <end position="121"/>
    </location>
</feature>
<evidence type="ECO:0000256" key="7">
    <source>
        <dbReference type="ARBA" id="ARBA00022692"/>
    </source>
</evidence>
<dbReference type="InterPro" id="IPR003917">
    <property type="entry name" value="NADH_UbQ_OxRdtase_chain2"/>
</dbReference>
<evidence type="ECO:0000256" key="1">
    <source>
        <dbReference type="ARBA" id="ARBA00004448"/>
    </source>
</evidence>
<keyword evidence="12 17" id="KW-0520">NAD</keyword>
<dbReference type="PRINTS" id="PR01436">
    <property type="entry name" value="NADHDHGNASE2"/>
</dbReference>
<evidence type="ECO:0000256" key="16">
    <source>
        <dbReference type="ARBA" id="ARBA00049551"/>
    </source>
</evidence>
<dbReference type="GO" id="GO:0006120">
    <property type="term" value="P:mitochondrial electron transport, NADH to ubiquinone"/>
    <property type="evidence" value="ECO:0007669"/>
    <property type="project" value="InterPro"/>
</dbReference>
<evidence type="ECO:0000256" key="17">
    <source>
        <dbReference type="RuleBase" id="RU003403"/>
    </source>
</evidence>
<keyword evidence="14 17" id="KW-0496">Mitochondrion</keyword>
<evidence type="ECO:0000256" key="11">
    <source>
        <dbReference type="ARBA" id="ARBA00022989"/>
    </source>
</evidence>
<feature type="transmembrane region" description="Helical" evidence="17">
    <location>
        <begin position="299"/>
        <end position="322"/>
    </location>
</feature>
<dbReference type="GO" id="GO:0005743">
    <property type="term" value="C:mitochondrial inner membrane"/>
    <property type="evidence" value="ECO:0007669"/>
    <property type="project" value="UniProtKB-SubCell"/>
</dbReference>
<evidence type="ECO:0000256" key="5">
    <source>
        <dbReference type="ARBA" id="ARBA00022448"/>
    </source>
</evidence>
<proteinExistence type="inferred from homology"/>
<feature type="transmembrane region" description="Helical" evidence="17">
    <location>
        <begin position="246"/>
        <end position="265"/>
    </location>
</feature>
<comment type="catalytic activity">
    <reaction evidence="16 17">
        <text>a ubiquinone + NADH + 5 H(+)(in) = a ubiquinol + NAD(+) + 4 H(+)(out)</text>
        <dbReference type="Rhea" id="RHEA:29091"/>
        <dbReference type="Rhea" id="RHEA-COMP:9565"/>
        <dbReference type="Rhea" id="RHEA-COMP:9566"/>
        <dbReference type="ChEBI" id="CHEBI:15378"/>
        <dbReference type="ChEBI" id="CHEBI:16389"/>
        <dbReference type="ChEBI" id="CHEBI:17976"/>
        <dbReference type="ChEBI" id="CHEBI:57540"/>
        <dbReference type="ChEBI" id="CHEBI:57945"/>
        <dbReference type="EC" id="7.1.1.2"/>
    </reaction>
</comment>
<dbReference type="InterPro" id="IPR050175">
    <property type="entry name" value="Complex_I_Subunit_2"/>
</dbReference>
<keyword evidence="10 17" id="KW-0249">Electron transport</keyword>
<evidence type="ECO:0000256" key="4">
    <source>
        <dbReference type="ARBA" id="ARBA00021008"/>
    </source>
</evidence>
<feature type="transmembrane region" description="Helical" evidence="17">
    <location>
        <begin position="185"/>
        <end position="206"/>
    </location>
</feature>
<evidence type="ECO:0000256" key="13">
    <source>
        <dbReference type="ARBA" id="ARBA00023075"/>
    </source>
</evidence>
<keyword evidence="9 17" id="KW-1278">Translocase</keyword>
<evidence type="ECO:0000256" key="6">
    <source>
        <dbReference type="ARBA" id="ARBA00022660"/>
    </source>
</evidence>
<evidence type="ECO:0000256" key="12">
    <source>
        <dbReference type="ARBA" id="ARBA00023027"/>
    </source>
</evidence>
<evidence type="ECO:0000313" key="19">
    <source>
        <dbReference type="EMBL" id="CBM43258.2"/>
    </source>
</evidence>
<geneLocation type="mitochondrion" evidence="19"/>
<dbReference type="PANTHER" id="PTHR46552">
    <property type="entry name" value="NADH-UBIQUINONE OXIDOREDUCTASE CHAIN 2"/>
    <property type="match status" value="1"/>
</dbReference>
<evidence type="ECO:0000256" key="8">
    <source>
        <dbReference type="ARBA" id="ARBA00022792"/>
    </source>
</evidence>
<dbReference type="PANTHER" id="PTHR46552:SF1">
    <property type="entry name" value="NADH-UBIQUINONE OXIDOREDUCTASE CHAIN 2"/>
    <property type="match status" value="1"/>
</dbReference>
<feature type="transmembrane region" description="Helical" evidence="17">
    <location>
        <begin position="7"/>
        <end position="24"/>
    </location>
</feature>
<keyword evidence="8 17" id="KW-0999">Mitochondrion inner membrane</keyword>
<evidence type="ECO:0000256" key="9">
    <source>
        <dbReference type="ARBA" id="ARBA00022967"/>
    </source>
</evidence>
<feature type="transmembrane region" description="Helical" evidence="17">
    <location>
        <begin position="30"/>
        <end position="48"/>
    </location>
</feature>
<keyword evidence="7 17" id="KW-0812">Transmembrane</keyword>
<keyword evidence="11 17" id="KW-1133">Transmembrane helix</keyword>
<dbReference type="EMBL" id="FN908482">
    <property type="protein sequence ID" value="CBM43258.2"/>
    <property type="molecule type" value="Genomic_DNA"/>
</dbReference>
<name>F8J476_RHACM</name>
<dbReference type="InterPro" id="IPR001750">
    <property type="entry name" value="ND/Mrp_TM"/>
</dbReference>
<sequence>MLGSFEKVLLFFGLLSSLFLFFLVSNWFWIWLLFELNMFSFLPFLCYGRWYRRSICCMRYFLVQAWGSVMILLGVIFYSGIFFTWSCWFNYFSDWGMFIFFVFVFLGTVLKLGLWPVHFWFIKVVEGVSYYAGFLICTIQKVLPLVVLIYLAFFYLLFFYLLFLGIVSGFVGSFGGLVQTRVRRFLAYSSLGGVGWSLVALSYSSLVGGFFFFSYVVSCFSVFFCSYYLGLNSFLGFYRLFSKSGLLGLGFLLGVFSLAGFPPLLGFFSKVSVIFIVGFYGSFFQVFVLCVLGVLSMFFYVWFSFGCFMLVFSSSVSFFGGWFSRFSFLYFVLCFFLGVLFLGGFLFFPLLILFF</sequence>
<comment type="subcellular location">
    <subcellularLocation>
        <location evidence="1 17">Mitochondrion inner membrane</location>
        <topology evidence="1 17">Multi-pass membrane protein</topology>
    </subcellularLocation>
</comment>
<feature type="transmembrane region" description="Helical" evidence="17">
    <location>
        <begin position="128"/>
        <end position="151"/>
    </location>
</feature>
<feature type="domain" description="NADH:quinone oxidoreductase/Mrp antiporter transmembrane" evidence="18">
    <location>
        <begin position="26"/>
        <end position="295"/>
    </location>
</feature>
<keyword evidence="6 17" id="KW-0679">Respiratory chain</keyword>
<evidence type="ECO:0000256" key="10">
    <source>
        <dbReference type="ARBA" id="ARBA00022982"/>
    </source>
</evidence>
<dbReference type="EC" id="7.1.1.2" evidence="3 17"/>
<keyword evidence="15 17" id="KW-0472">Membrane</keyword>
<feature type="transmembrane region" description="Helical" evidence="17">
    <location>
        <begin position="157"/>
        <end position="178"/>
    </location>
</feature>
<gene>
    <name evidence="19" type="primary">NADH2</name>
</gene>
<feature type="transmembrane region" description="Helical" evidence="17">
    <location>
        <begin position="328"/>
        <end position="354"/>
    </location>
</feature>
<protein>
    <recommendedName>
        <fullName evidence="4 17">NADH-ubiquinone oxidoreductase chain 2</fullName>
        <ecNumber evidence="3 17">7.1.1.2</ecNumber>
    </recommendedName>
</protein>
<dbReference type="Pfam" id="PF00361">
    <property type="entry name" value="Proton_antipo_M"/>
    <property type="match status" value="1"/>
</dbReference>
<comment type="function">
    <text evidence="17">Core subunit of the mitochondrial membrane respiratory chain NADH dehydrogenase (Complex I) which catalyzes electron transfer from NADH through the respiratory chain, using ubiquinone as an electron acceptor. Essential for the catalytic activity and assembly of complex I.</text>
</comment>
<keyword evidence="13 17" id="KW-0830">Ubiquinone</keyword>
<evidence type="ECO:0000259" key="18">
    <source>
        <dbReference type="Pfam" id="PF00361"/>
    </source>
</evidence>
<comment type="similarity">
    <text evidence="2 17">Belongs to the complex I subunit 2 family.</text>
</comment>
<evidence type="ECO:0000256" key="15">
    <source>
        <dbReference type="ARBA" id="ARBA00023136"/>
    </source>
</evidence>
<keyword evidence="5" id="KW-0813">Transport</keyword>
<reference evidence="19" key="1">
    <citation type="journal article" date="2011" name="BMC Evol. Biol.">
        <title>The enigmatic mitochondrial genome of Rhabdopleura compacta (Pterobranchia) reveals insights into selection of an efficient tRNA system and supports monophyly of Ambulacraria.</title>
        <authorList>
            <person name="Perseke M."/>
            <person name="Hetmank J."/>
            <person name="Bernt M."/>
            <person name="Stadler P.F."/>
            <person name="Schlegel M."/>
            <person name="Bernhard D."/>
        </authorList>
    </citation>
    <scope>NUCLEOTIDE SEQUENCE</scope>
</reference>
<evidence type="ECO:0000256" key="14">
    <source>
        <dbReference type="ARBA" id="ARBA00023128"/>
    </source>
</evidence>
<evidence type="ECO:0000256" key="3">
    <source>
        <dbReference type="ARBA" id="ARBA00012944"/>
    </source>
</evidence>
<evidence type="ECO:0000256" key="2">
    <source>
        <dbReference type="ARBA" id="ARBA00007012"/>
    </source>
</evidence>
<organism evidence="19">
    <name type="scientific">Rhabdopleura compacta</name>
    <dbReference type="NCBI Taxonomy" id="638968"/>
    <lineage>
        <taxon>Eukaryota</taxon>
        <taxon>Metazoa</taxon>
        <taxon>Hemichordata</taxon>
        <taxon>Pterobranchia</taxon>
        <taxon>Rhabdopleurida</taxon>
        <taxon>Rhabdopleuridae</taxon>
        <taxon>Rhabdopleura</taxon>
    </lineage>
</organism>
<dbReference type="AlphaFoldDB" id="F8J476"/>
<dbReference type="GO" id="GO:0008137">
    <property type="term" value="F:NADH dehydrogenase (ubiquinone) activity"/>
    <property type="evidence" value="ECO:0007669"/>
    <property type="project" value="UniProtKB-EC"/>
</dbReference>
<feature type="transmembrane region" description="Helical" evidence="17">
    <location>
        <begin position="271"/>
        <end position="292"/>
    </location>
</feature>
<feature type="transmembrane region" description="Helical" evidence="17">
    <location>
        <begin position="60"/>
        <end position="85"/>
    </location>
</feature>
<feature type="transmembrane region" description="Helical" evidence="17">
    <location>
        <begin position="212"/>
        <end position="234"/>
    </location>
</feature>